<dbReference type="InterPro" id="IPR026891">
    <property type="entry name" value="Fn3-like"/>
</dbReference>
<dbReference type="SUPFAM" id="SSF51445">
    <property type="entry name" value="(Trans)glycosidases"/>
    <property type="match status" value="1"/>
</dbReference>
<evidence type="ECO:0000256" key="2">
    <source>
        <dbReference type="ARBA" id="ARBA00022801"/>
    </source>
</evidence>
<dbReference type="InterPro" id="IPR017853">
    <property type="entry name" value="GH"/>
</dbReference>
<proteinExistence type="inferred from homology"/>
<dbReference type="InterPro" id="IPR036881">
    <property type="entry name" value="Glyco_hydro_3_C_sf"/>
</dbReference>
<dbReference type="GO" id="GO:0008422">
    <property type="term" value="F:beta-glucosidase activity"/>
    <property type="evidence" value="ECO:0007669"/>
    <property type="project" value="UniProtKB-ARBA"/>
</dbReference>
<dbReference type="PRINTS" id="PR00133">
    <property type="entry name" value="GLHYDRLASE3"/>
</dbReference>
<dbReference type="InterPro" id="IPR036962">
    <property type="entry name" value="Glyco_hydro_3_N_sf"/>
</dbReference>
<comment type="similarity">
    <text evidence="1 4">Belongs to the glycosyl hydrolase 3 family.</text>
</comment>
<gene>
    <name evidence="6" type="ORF">PO158_01635</name>
</gene>
<dbReference type="Pfam" id="PF00933">
    <property type="entry name" value="Glyco_hydro_3"/>
    <property type="match status" value="1"/>
</dbReference>
<evidence type="ECO:0000256" key="3">
    <source>
        <dbReference type="ARBA" id="ARBA00023277"/>
    </source>
</evidence>
<dbReference type="FunFam" id="2.60.40.10:FF:000495">
    <property type="entry name" value="Periplasmic beta-glucosidase"/>
    <property type="match status" value="1"/>
</dbReference>
<keyword evidence="3" id="KW-0119">Carbohydrate metabolism</keyword>
<dbReference type="GO" id="GO:0005975">
    <property type="term" value="P:carbohydrate metabolic process"/>
    <property type="evidence" value="ECO:0007669"/>
    <property type="project" value="InterPro"/>
</dbReference>
<dbReference type="RefSeq" id="WP_272207753.1">
    <property type="nucleotide sequence ID" value="NZ_JAQONC010000012.1"/>
</dbReference>
<dbReference type="SUPFAM" id="SSF52279">
    <property type="entry name" value="Beta-D-glucan exohydrolase, C-terminal domain"/>
    <property type="match status" value="1"/>
</dbReference>
<keyword evidence="2 4" id="KW-0378">Hydrolase</keyword>
<dbReference type="Pfam" id="PF01915">
    <property type="entry name" value="Glyco_hydro_3_C"/>
    <property type="match status" value="1"/>
</dbReference>
<dbReference type="Gene3D" id="3.20.20.300">
    <property type="entry name" value="Glycoside hydrolase, family 3, N-terminal domain"/>
    <property type="match status" value="1"/>
</dbReference>
<evidence type="ECO:0000313" key="6">
    <source>
        <dbReference type="EMBL" id="MDC2826986.1"/>
    </source>
</evidence>
<dbReference type="PROSITE" id="PS00775">
    <property type="entry name" value="GLYCOSYL_HYDROL_F3"/>
    <property type="match status" value="1"/>
</dbReference>
<dbReference type="Proteomes" id="UP001218021">
    <property type="component" value="Unassembled WGS sequence"/>
</dbReference>
<dbReference type="PANTHER" id="PTHR42715:SF10">
    <property type="entry name" value="BETA-GLUCOSIDASE"/>
    <property type="match status" value="1"/>
</dbReference>
<evidence type="ECO:0000313" key="7">
    <source>
        <dbReference type="Proteomes" id="UP001218021"/>
    </source>
</evidence>
<keyword evidence="4" id="KW-0326">Glycosidase</keyword>
<dbReference type="Gene3D" id="2.60.40.10">
    <property type="entry name" value="Immunoglobulins"/>
    <property type="match status" value="1"/>
</dbReference>
<dbReference type="InterPro" id="IPR001764">
    <property type="entry name" value="Glyco_hydro_3_N"/>
</dbReference>
<comment type="caution">
    <text evidence="6">The sequence shown here is derived from an EMBL/GenBank/DDBJ whole genome shotgun (WGS) entry which is preliminary data.</text>
</comment>
<protein>
    <submittedName>
        <fullName evidence="6">Glycoside hydrolase family 3 C-terminal domain-containing protein</fullName>
    </submittedName>
</protein>
<dbReference type="SMART" id="SM01217">
    <property type="entry name" value="Fn3_like"/>
    <property type="match status" value="1"/>
</dbReference>
<dbReference type="InterPro" id="IPR019800">
    <property type="entry name" value="Glyco_hydro_3_AS"/>
</dbReference>
<dbReference type="InterPro" id="IPR013783">
    <property type="entry name" value="Ig-like_fold"/>
</dbReference>
<name>A0AAJ1HQ33_LIMMU</name>
<evidence type="ECO:0000256" key="4">
    <source>
        <dbReference type="RuleBase" id="RU361161"/>
    </source>
</evidence>
<dbReference type="Pfam" id="PF14310">
    <property type="entry name" value="Fn3-like"/>
    <property type="match status" value="1"/>
</dbReference>
<dbReference type="Gene3D" id="3.40.50.1700">
    <property type="entry name" value="Glycoside hydrolase family 3 C-terminal domain"/>
    <property type="match status" value="1"/>
</dbReference>
<dbReference type="InterPro" id="IPR050288">
    <property type="entry name" value="Cellulose_deg_GH3"/>
</dbReference>
<evidence type="ECO:0000256" key="1">
    <source>
        <dbReference type="ARBA" id="ARBA00005336"/>
    </source>
</evidence>
<dbReference type="EMBL" id="JAQOND010000010">
    <property type="protein sequence ID" value="MDC2826986.1"/>
    <property type="molecule type" value="Genomic_DNA"/>
</dbReference>
<dbReference type="AlphaFoldDB" id="A0AAJ1HQ33"/>
<accession>A0AAJ1HQ33</accession>
<feature type="domain" description="Fibronectin type III-like" evidence="5">
    <location>
        <begin position="573"/>
        <end position="643"/>
    </location>
</feature>
<sequence length="735" mass="81528">MTKVDLNFVEGLTLEERADLVSGTDFWFTAKVSGMDPMLMTDGPSGLRKQVNVHSAMDQGIEAVCFPCSALTASSFDDQMLEKLGEQLGTAARAEKIGVLLGPGVNIKRSPLAGRNFEYFSEDPLLAGRMGTAYVKGVQSTGVGVSVKHFATNNREDQRFTNSSDVDERTLREIYLAQFERIVKQAHPATLMCSYNKLNGVQVSQNQRLLTHILRDEWGYQGLVMSDWGAVVDHVAAVKAGLDLEMPGKGDASKEEIIRAVKEGRLQESTLNRSALRVLEMAERYGHPKTPAPAYDMEAQHEFARQLADDSIVLLKNEKQELPLSDSAKLAVIGELAEKPRFEGGGSSHVNAHRVVTPKEVMPENAVYAQGYRLDSDQPDEQLTAEAMALAKNSDQVVFFAGFPEAMESEGFDKHSISLPANQNKLLEQLLTVNPHVVVVLQNGSAVEMPWEPKTPAIVETYLAGEAVGEATWDILSGQVNPSGKLSETFPKRLADNPTYPTFGKDRRHEVYREGILMGYRYYDAKQLAVRFPFGHGLSYTTFAYQNLTIRENSDDVTVSFDLENTGSQAGKEVAQVYVANHASQTIMPIDELRDFVKVELQPGETKHLTLKLSRRAFAWYNSETETWEADNGQYEILVGSSSRDIRLRQEFELTIGTNPLGKITGETYVGELMENADERIKQIIAEMGLTATFDKFMSPELAPIFANIPLRSLTMADVDAETVHELLQKLNELD</sequence>
<evidence type="ECO:0000259" key="5">
    <source>
        <dbReference type="SMART" id="SM01217"/>
    </source>
</evidence>
<organism evidence="6 7">
    <name type="scientific">Limosilactobacillus mucosae</name>
    <name type="common">Lactobacillus mucosae</name>
    <dbReference type="NCBI Taxonomy" id="97478"/>
    <lineage>
        <taxon>Bacteria</taxon>
        <taxon>Bacillati</taxon>
        <taxon>Bacillota</taxon>
        <taxon>Bacilli</taxon>
        <taxon>Lactobacillales</taxon>
        <taxon>Lactobacillaceae</taxon>
        <taxon>Limosilactobacillus</taxon>
    </lineage>
</organism>
<dbReference type="InterPro" id="IPR002772">
    <property type="entry name" value="Glyco_hydro_3_C"/>
</dbReference>
<dbReference type="PANTHER" id="PTHR42715">
    <property type="entry name" value="BETA-GLUCOSIDASE"/>
    <property type="match status" value="1"/>
</dbReference>
<reference evidence="6" key="1">
    <citation type="submission" date="2023-01" db="EMBL/GenBank/DDBJ databases">
        <title>Genome analysis of 13 Lactobacillus isolated from gut of wild boar.</title>
        <authorList>
            <person name="Papp P."/>
            <person name="Libisch B."/>
            <person name="Nagy T."/>
            <person name="Olasz F."/>
        </authorList>
    </citation>
    <scope>NUCLEOTIDE SEQUENCE</scope>
    <source>
        <strain evidence="6">F108</strain>
    </source>
</reference>